<dbReference type="InterPro" id="IPR013087">
    <property type="entry name" value="Znf_C2H2_type"/>
</dbReference>
<evidence type="ECO:0000313" key="4">
    <source>
        <dbReference type="Ensembl" id="ENSPKIP00000001641.1"/>
    </source>
</evidence>
<dbReference type="GO" id="GO:0005634">
    <property type="term" value="C:nucleus"/>
    <property type="evidence" value="ECO:0007669"/>
    <property type="project" value="TreeGrafter"/>
</dbReference>
<dbReference type="InterPro" id="IPR040436">
    <property type="entry name" value="Disconnected-like"/>
</dbReference>
<evidence type="ECO:0000256" key="1">
    <source>
        <dbReference type="PROSITE-ProRule" id="PRU00042"/>
    </source>
</evidence>
<proteinExistence type="predicted"/>
<dbReference type="Proteomes" id="UP000261540">
    <property type="component" value="Unplaced"/>
</dbReference>
<feature type="domain" description="C2H2-type" evidence="3">
    <location>
        <begin position="358"/>
        <end position="386"/>
    </location>
</feature>
<dbReference type="SMART" id="SM00355">
    <property type="entry name" value="ZnF_C2H2"/>
    <property type="match status" value="2"/>
</dbReference>
<evidence type="ECO:0000313" key="5">
    <source>
        <dbReference type="Proteomes" id="UP000261540"/>
    </source>
</evidence>
<dbReference type="PANTHER" id="PTHR15021">
    <property type="entry name" value="DISCONNECTED-RELATED"/>
    <property type="match status" value="1"/>
</dbReference>
<feature type="region of interest" description="Disordered" evidence="2">
    <location>
        <begin position="403"/>
        <end position="443"/>
    </location>
</feature>
<accession>A0A3B3Q8C2</accession>
<keyword evidence="5" id="KW-1185">Reference proteome</keyword>
<protein>
    <submittedName>
        <fullName evidence="4">Basonuclin zinc finger protein 1</fullName>
    </submittedName>
</protein>
<feature type="region of interest" description="Disordered" evidence="2">
    <location>
        <begin position="329"/>
        <end position="351"/>
    </location>
</feature>
<reference evidence="4" key="2">
    <citation type="submission" date="2025-09" db="UniProtKB">
        <authorList>
            <consortium name="Ensembl"/>
        </authorList>
    </citation>
    <scope>IDENTIFICATION</scope>
</reference>
<organism evidence="4 5">
    <name type="scientific">Paramormyrops kingsleyae</name>
    <dbReference type="NCBI Taxonomy" id="1676925"/>
    <lineage>
        <taxon>Eukaryota</taxon>
        <taxon>Metazoa</taxon>
        <taxon>Chordata</taxon>
        <taxon>Craniata</taxon>
        <taxon>Vertebrata</taxon>
        <taxon>Euteleostomi</taxon>
        <taxon>Actinopterygii</taxon>
        <taxon>Neopterygii</taxon>
        <taxon>Teleostei</taxon>
        <taxon>Osteoglossocephala</taxon>
        <taxon>Osteoglossomorpha</taxon>
        <taxon>Osteoglossiformes</taxon>
        <taxon>Mormyridae</taxon>
        <taxon>Paramormyrops</taxon>
    </lineage>
</organism>
<keyword evidence="1" id="KW-0862">Zinc</keyword>
<name>A0A3B3Q8C2_9TELE</name>
<evidence type="ECO:0000256" key="2">
    <source>
        <dbReference type="SAM" id="MobiDB-lite"/>
    </source>
</evidence>
<reference evidence="4" key="1">
    <citation type="submission" date="2025-08" db="UniProtKB">
        <authorList>
            <consortium name="Ensembl"/>
        </authorList>
    </citation>
    <scope>IDENTIFICATION</scope>
</reference>
<keyword evidence="1" id="KW-0479">Metal-binding</keyword>
<evidence type="ECO:0000259" key="3">
    <source>
        <dbReference type="PROSITE" id="PS50157"/>
    </source>
</evidence>
<dbReference type="Ensembl" id="ENSPKIT00000025567.1">
    <property type="protein sequence ID" value="ENSPKIP00000001641.1"/>
    <property type="gene ID" value="ENSPKIG00000019859.1"/>
</dbReference>
<feature type="region of interest" description="Disordered" evidence="2">
    <location>
        <begin position="276"/>
        <end position="297"/>
    </location>
</feature>
<sequence>RTNRCHYPEACHPVSLSRGALSCVTFPRFPIWCHFPEARHPVSLSQGSQSGAICCTLVDCGCKSFKPGRLRTRQCDLCRHGWVAHALSRLTAEQQVGPVEAVRSGTAFDVCSLMLFGTQAVPVRLKILLDRLLSVLRRDEVGRMLATLGWTLQDYMRGYILQDVTGKILDRWAMMTFEEEVATLQQFLRFGETRSIAELMAAQGGLAGPLSDHSSELYMGATPENSDPCWPGHPAAARKEPAGERHPFNMTLLTNMTFMFPLHYLSSTPTPLPCSSPTARLFQPGPGPKEEDPDTKSNFVLFTPEEERNRQPAPAKLAVTAASETPLTFDPMHIFPKKKTRATENSSNSGSGFKKGRVFCSTCKKTFYDKGTLKIHYNAVHLKVKHCCTVQGCNMVFSSLRSRNRHSANPNPRLHTPLNPNTRMGTLRDGSHTSAPLGGEKRSNMNKRLNMAPICPPKQATPTEYTPHVSVPKPQGQSETLSTNLRTKQPTVRLHCSDLGLPVEGAITLGVHPSQPSVISSGPADQQRALGPVTKKKPRKSSMPIKIKREIVERCSDNKVATVRENLDLRLSTELSISMDTASSDPTRNDRLSKLPQIHGHKCSACEQLENQAHAEDKCQTTSEGLFRILTNHMQGSEAYTKDSIGDLPHLVCLCQGNAPNHCIKSSESSYTIRTHYCSACVEQMHLCAMHCCTAVDPTWGGMRR</sequence>
<dbReference type="AlphaFoldDB" id="A0A3B3Q8C2"/>
<dbReference type="PROSITE" id="PS00028">
    <property type="entry name" value="ZINC_FINGER_C2H2_1"/>
    <property type="match status" value="1"/>
</dbReference>
<dbReference type="PANTHER" id="PTHR15021:SF1">
    <property type="entry name" value="ZINC FINGER PROTEIN BASONUCLIN-1"/>
    <property type="match status" value="1"/>
</dbReference>
<dbReference type="GeneTree" id="ENSGT00390000005844"/>
<dbReference type="PROSITE" id="PS50157">
    <property type="entry name" value="ZINC_FINGER_C2H2_2"/>
    <property type="match status" value="1"/>
</dbReference>
<dbReference type="Gene3D" id="3.30.160.60">
    <property type="entry name" value="Classic Zinc Finger"/>
    <property type="match status" value="1"/>
</dbReference>
<keyword evidence="1" id="KW-0863">Zinc-finger</keyword>
<dbReference type="GO" id="GO:0008270">
    <property type="term" value="F:zinc ion binding"/>
    <property type="evidence" value="ECO:0007669"/>
    <property type="project" value="UniProtKB-KW"/>
</dbReference>
<dbReference type="GO" id="GO:0006356">
    <property type="term" value="P:regulation of transcription by RNA polymerase I"/>
    <property type="evidence" value="ECO:0007669"/>
    <property type="project" value="TreeGrafter"/>
</dbReference>
<feature type="region of interest" description="Disordered" evidence="2">
    <location>
        <begin position="516"/>
        <end position="542"/>
    </location>
</feature>
<feature type="region of interest" description="Disordered" evidence="2">
    <location>
        <begin position="463"/>
        <end position="482"/>
    </location>
</feature>